<proteinExistence type="inferred from homology"/>
<comment type="caution">
    <text evidence="7">Lacks conserved residue(s) required for the propagation of feature annotation.</text>
</comment>
<protein>
    <recommendedName>
        <fullName evidence="7">TRAP transporter small permease protein</fullName>
    </recommendedName>
</protein>
<evidence type="ECO:0000313" key="10">
    <source>
        <dbReference type="Proteomes" id="UP001200557"/>
    </source>
</evidence>
<evidence type="ECO:0000313" key="9">
    <source>
        <dbReference type="EMBL" id="MCF2871526.1"/>
    </source>
</evidence>
<dbReference type="Proteomes" id="UP001200557">
    <property type="component" value="Unassembled WGS sequence"/>
</dbReference>
<keyword evidence="10" id="KW-1185">Reference proteome</keyword>
<keyword evidence="4 7" id="KW-0812">Transmembrane</keyword>
<evidence type="ECO:0000256" key="7">
    <source>
        <dbReference type="RuleBase" id="RU369079"/>
    </source>
</evidence>
<keyword evidence="7" id="KW-0997">Cell inner membrane</keyword>
<dbReference type="RefSeq" id="WP_235225788.1">
    <property type="nucleotide sequence ID" value="NZ_JAKGAQ010000002.1"/>
</dbReference>
<dbReference type="EMBL" id="JAKGAQ010000002">
    <property type="protein sequence ID" value="MCF2871526.1"/>
    <property type="molecule type" value="Genomic_DNA"/>
</dbReference>
<evidence type="ECO:0000256" key="4">
    <source>
        <dbReference type="ARBA" id="ARBA00022692"/>
    </source>
</evidence>
<gene>
    <name evidence="9" type="ORF">L0664_10670</name>
</gene>
<evidence type="ECO:0000256" key="6">
    <source>
        <dbReference type="ARBA" id="ARBA00023136"/>
    </source>
</evidence>
<evidence type="ECO:0000256" key="3">
    <source>
        <dbReference type="ARBA" id="ARBA00022475"/>
    </source>
</evidence>
<feature type="transmembrane region" description="Helical" evidence="7">
    <location>
        <begin position="66"/>
        <end position="84"/>
    </location>
</feature>
<comment type="subunit">
    <text evidence="7">The complex comprises the extracytoplasmic solute receptor protein and the two transmembrane proteins.</text>
</comment>
<organism evidence="9 10">
    <name type="scientific">Octadecabacter dasysiphoniae</name>
    <dbReference type="NCBI Taxonomy" id="2909341"/>
    <lineage>
        <taxon>Bacteria</taxon>
        <taxon>Pseudomonadati</taxon>
        <taxon>Pseudomonadota</taxon>
        <taxon>Alphaproteobacteria</taxon>
        <taxon>Rhodobacterales</taxon>
        <taxon>Roseobacteraceae</taxon>
        <taxon>Octadecabacter</taxon>
    </lineage>
</organism>
<reference evidence="9 10" key="1">
    <citation type="submission" date="2022-01" db="EMBL/GenBank/DDBJ databases">
        <title>Octadecabacter sp. nov., isolated from a marine alga.</title>
        <authorList>
            <person name="Jin M.S."/>
            <person name="Kim H.M."/>
            <person name="Han D.M."/>
            <person name="Jung J.J."/>
            <person name="Jeon C.O."/>
        </authorList>
    </citation>
    <scope>NUCLEOTIDE SEQUENCE [LARGE SCALE GENOMIC DNA]</scope>
    <source>
        <strain evidence="9 10">G9-8</strain>
    </source>
</reference>
<evidence type="ECO:0000259" key="8">
    <source>
        <dbReference type="Pfam" id="PF04290"/>
    </source>
</evidence>
<keyword evidence="6 7" id="KW-0472">Membrane</keyword>
<keyword evidence="5 7" id="KW-1133">Transmembrane helix</keyword>
<feature type="transmembrane region" description="Helical" evidence="7">
    <location>
        <begin position="12"/>
        <end position="37"/>
    </location>
</feature>
<comment type="subcellular location">
    <subcellularLocation>
        <location evidence="7">Cell inner membrane</location>
        <topology evidence="7">Multi-pass membrane protein</topology>
    </subcellularLocation>
    <subcellularLocation>
        <location evidence="1">Cell membrane</location>
        <topology evidence="1">Multi-pass membrane protein</topology>
    </subcellularLocation>
</comment>
<dbReference type="InterPro" id="IPR055348">
    <property type="entry name" value="DctQ"/>
</dbReference>
<feature type="transmembrane region" description="Helical" evidence="7">
    <location>
        <begin position="170"/>
        <end position="192"/>
    </location>
</feature>
<evidence type="ECO:0000256" key="5">
    <source>
        <dbReference type="ARBA" id="ARBA00022989"/>
    </source>
</evidence>
<comment type="similarity">
    <text evidence="7">Belongs to the TRAP transporter small permease family.</text>
</comment>
<name>A0ABS9CX62_9RHOB</name>
<sequence length="202" mass="22575">MFDRLDHFVHRSCIAIAVTGGVGLLVATVITCVSIILKLVRRGMENIDWTPDVLTWVRPILGEEELVQYGVALALFAALPYVMYAKGHITVDLFANAFGPRLNRVLDLISDAILATLAYLLFTRQWTLLFSSARGDDPLWFTALISGNWAEIADRLRDRQESQILGLKLWPTYLVAELLTALFLIVAVFCVMRSLRALAAPQ</sequence>
<feature type="domain" description="Tripartite ATP-independent periplasmic transporters DctQ component" evidence="8">
    <location>
        <begin position="59"/>
        <end position="197"/>
    </location>
</feature>
<keyword evidence="3" id="KW-1003">Cell membrane</keyword>
<evidence type="ECO:0000256" key="2">
    <source>
        <dbReference type="ARBA" id="ARBA00022448"/>
    </source>
</evidence>
<comment type="caution">
    <text evidence="9">The sequence shown here is derived from an EMBL/GenBank/DDBJ whole genome shotgun (WGS) entry which is preliminary data.</text>
</comment>
<comment type="function">
    <text evidence="7">Part of the tripartite ATP-independent periplasmic (TRAP) transport system.</text>
</comment>
<dbReference type="Pfam" id="PF04290">
    <property type="entry name" value="DctQ"/>
    <property type="match status" value="1"/>
</dbReference>
<accession>A0ABS9CX62</accession>
<evidence type="ECO:0000256" key="1">
    <source>
        <dbReference type="ARBA" id="ARBA00004651"/>
    </source>
</evidence>
<keyword evidence="2 7" id="KW-0813">Transport</keyword>